<evidence type="ECO:0000256" key="1">
    <source>
        <dbReference type="SAM" id="MobiDB-lite"/>
    </source>
</evidence>
<feature type="compositionally biased region" description="Acidic residues" evidence="1">
    <location>
        <begin position="1"/>
        <end position="10"/>
    </location>
</feature>
<dbReference type="AlphaFoldDB" id="A0A6I4TAI0"/>
<feature type="region of interest" description="Disordered" evidence="1">
    <location>
        <begin position="1"/>
        <end position="21"/>
    </location>
</feature>
<proteinExistence type="predicted"/>
<evidence type="ECO:0000313" key="2">
    <source>
        <dbReference type="EMBL" id="MXO67181.1"/>
    </source>
</evidence>
<dbReference type="OrthoDB" id="9017325at2"/>
<accession>A0A6I4TAI0</accession>
<sequence length="198" mass="21836">MEDGTADIEAGEPATFKSFGKGDGDHPGFAFTRYWWEGEGLREGITPWVLKKLRLGDDPVFGQAARAEVLLPPTAPADYADCAFLLKRFDETRPSFEKHAMVQAKLSLDPSEPWHVGYERARGFVRAHFAVRFPVILVAHVPGVAGLEGYGNHVHCIVLPRPVTINGLGGTCHRLCSDRGYNEALEAWQRHVAKETAA</sequence>
<dbReference type="EMBL" id="WTYT01000007">
    <property type="protein sequence ID" value="MXO67181.1"/>
    <property type="molecule type" value="Genomic_DNA"/>
</dbReference>
<evidence type="ECO:0000313" key="3">
    <source>
        <dbReference type="Proteomes" id="UP000438476"/>
    </source>
</evidence>
<organism evidence="2 3">
    <name type="scientific">Altericroceibacterium endophyticum</name>
    <dbReference type="NCBI Taxonomy" id="1808508"/>
    <lineage>
        <taxon>Bacteria</taxon>
        <taxon>Pseudomonadati</taxon>
        <taxon>Pseudomonadota</taxon>
        <taxon>Alphaproteobacteria</taxon>
        <taxon>Sphingomonadales</taxon>
        <taxon>Erythrobacteraceae</taxon>
        <taxon>Altericroceibacterium</taxon>
    </lineage>
</organism>
<dbReference type="Proteomes" id="UP000438476">
    <property type="component" value="Unassembled WGS sequence"/>
</dbReference>
<comment type="caution">
    <text evidence="2">The sequence shown here is derived from an EMBL/GenBank/DDBJ whole genome shotgun (WGS) entry which is preliminary data.</text>
</comment>
<gene>
    <name evidence="2" type="ORF">GRI91_15570</name>
</gene>
<name>A0A6I4TAI0_9SPHN</name>
<reference evidence="2 3" key="1">
    <citation type="submission" date="2019-12" db="EMBL/GenBank/DDBJ databases">
        <title>Genomic-based taxomic classification of the family Erythrobacteraceae.</title>
        <authorList>
            <person name="Xu L."/>
        </authorList>
    </citation>
    <scope>NUCLEOTIDE SEQUENCE [LARGE SCALE GENOMIC DNA]</scope>
    <source>
        <strain evidence="2 3">LMG 29518</strain>
    </source>
</reference>
<protein>
    <submittedName>
        <fullName evidence="2">Uncharacterized protein</fullName>
    </submittedName>
</protein>
<keyword evidence="3" id="KW-1185">Reference proteome</keyword>